<gene>
    <name evidence="1" type="ORF">T440DRAFT_242452</name>
</gene>
<dbReference type="OrthoDB" id="3799620at2759"/>
<evidence type="ECO:0000313" key="2">
    <source>
        <dbReference type="Proteomes" id="UP000799423"/>
    </source>
</evidence>
<proteinExistence type="predicted"/>
<sequence length="267" mass="30568">MPPTLLNLPRELRNMIYRKLWEITPLISLRADDGEFPFASAGLTQEHHQRGILENHWNTPYGLPPWLWACKQILHEAQTEFNLTGRWKLERTEDQFEYVRMPLIFPIFEARFIHLCAESSEQDKGIYKEAGLSHRIDVPYLRSISELVRRLKLEGCVTELAVSIDLFYLSSNPQEPANFERLAKALCGLELEKLHLHVKGYIEQDVPLEVKSRLWSALATTLTAVGQVALGTTSLQVTENVQDRSSENAYETRVLSMSTTSIDSTSQ</sequence>
<name>A0A6A7BKV5_9PLEO</name>
<dbReference type="Proteomes" id="UP000799423">
    <property type="component" value="Unassembled WGS sequence"/>
</dbReference>
<dbReference type="AlphaFoldDB" id="A0A6A7BKV5"/>
<evidence type="ECO:0000313" key="1">
    <source>
        <dbReference type="EMBL" id="KAF2854768.1"/>
    </source>
</evidence>
<protein>
    <submittedName>
        <fullName evidence="1">Uncharacterized protein</fullName>
    </submittedName>
</protein>
<keyword evidence="2" id="KW-1185">Reference proteome</keyword>
<reference evidence="1" key="1">
    <citation type="submission" date="2020-01" db="EMBL/GenBank/DDBJ databases">
        <authorList>
            <consortium name="DOE Joint Genome Institute"/>
            <person name="Haridas S."/>
            <person name="Albert R."/>
            <person name="Binder M."/>
            <person name="Bloem J."/>
            <person name="Labutti K."/>
            <person name="Salamov A."/>
            <person name="Andreopoulos B."/>
            <person name="Baker S.E."/>
            <person name="Barry K."/>
            <person name="Bills G."/>
            <person name="Bluhm B.H."/>
            <person name="Cannon C."/>
            <person name="Castanera R."/>
            <person name="Culley D.E."/>
            <person name="Daum C."/>
            <person name="Ezra D."/>
            <person name="Gonzalez J.B."/>
            <person name="Henrissat B."/>
            <person name="Kuo A."/>
            <person name="Liang C."/>
            <person name="Lipzen A."/>
            <person name="Lutzoni F."/>
            <person name="Magnuson J."/>
            <person name="Mondo S."/>
            <person name="Nolan M."/>
            <person name="Ohm R."/>
            <person name="Pangilinan J."/>
            <person name="Park H.-J."/>
            <person name="Ramirez L."/>
            <person name="Alfaro M."/>
            <person name="Sun H."/>
            <person name="Tritt A."/>
            <person name="Yoshinaga Y."/>
            <person name="Zwiers L.-H."/>
            <person name="Turgeon B.G."/>
            <person name="Goodwin S.B."/>
            <person name="Spatafora J.W."/>
            <person name="Crous P.W."/>
            <person name="Grigoriev I.V."/>
        </authorList>
    </citation>
    <scope>NUCLEOTIDE SEQUENCE</scope>
    <source>
        <strain evidence="1">IPT5</strain>
    </source>
</reference>
<organism evidence="1 2">
    <name type="scientific">Plenodomus tracheiphilus IPT5</name>
    <dbReference type="NCBI Taxonomy" id="1408161"/>
    <lineage>
        <taxon>Eukaryota</taxon>
        <taxon>Fungi</taxon>
        <taxon>Dikarya</taxon>
        <taxon>Ascomycota</taxon>
        <taxon>Pezizomycotina</taxon>
        <taxon>Dothideomycetes</taxon>
        <taxon>Pleosporomycetidae</taxon>
        <taxon>Pleosporales</taxon>
        <taxon>Pleosporineae</taxon>
        <taxon>Leptosphaeriaceae</taxon>
        <taxon>Plenodomus</taxon>
    </lineage>
</organism>
<dbReference type="EMBL" id="MU006292">
    <property type="protein sequence ID" value="KAF2854768.1"/>
    <property type="molecule type" value="Genomic_DNA"/>
</dbReference>
<accession>A0A6A7BKV5</accession>